<dbReference type="GO" id="GO:0006310">
    <property type="term" value="P:DNA recombination"/>
    <property type="evidence" value="ECO:0007669"/>
    <property type="project" value="UniProtKB-KW"/>
</dbReference>
<dbReference type="SUPFAM" id="SSF56349">
    <property type="entry name" value="DNA breaking-rejoining enzymes"/>
    <property type="match status" value="1"/>
</dbReference>
<keyword evidence="1" id="KW-0233">DNA recombination</keyword>
<protein>
    <recommendedName>
        <fullName evidence="2">Tyr recombinase domain-containing protein</fullName>
    </recommendedName>
</protein>
<dbReference type="GO" id="GO:0015074">
    <property type="term" value="P:DNA integration"/>
    <property type="evidence" value="ECO:0007669"/>
    <property type="project" value="InterPro"/>
</dbReference>
<dbReference type="GO" id="GO:0003677">
    <property type="term" value="F:DNA binding"/>
    <property type="evidence" value="ECO:0007669"/>
    <property type="project" value="InterPro"/>
</dbReference>
<evidence type="ECO:0000313" key="4">
    <source>
        <dbReference type="Proteomes" id="UP000027770"/>
    </source>
</evidence>
<keyword evidence="4" id="KW-1185">Reference proteome</keyword>
<dbReference type="AlphaFoldDB" id="A0AA40IWN1"/>
<gene>
    <name evidence="3" type="ORF">Z959_00880</name>
</gene>
<comment type="caution">
    <text evidence="3">The sequence shown here is derived from an EMBL/GenBank/DDBJ whole genome shotgun (WGS) entry which is preliminary data.</text>
</comment>
<name>A0AA40IWN1_CLONO</name>
<evidence type="ECO:0000259" key="2">
    <source>
        <dbReference type="Pfam" id="PF00589"/>
    </source>
</evidence>
<dbReference type="Proteomes" id="UP000027770">
    <property type="component" value="Unassembled WGS sequence"/>
</dbReference>
<dbReference type="InterPro" id="IPR002104">
    <property type="entry name" value="Integrase_catalytic"/>
</dbReference>
<reference evidence="3 4" key="1">
    <citation type="submission" date="2014-02" db="EMBL/GenBank/DDBJ databases">
        <title>Plasmidome dynamics in the species complex Clostridium novyi sensu lato converts strains of independent lineages into distinctly different pathogens.</title>
        <authorList>
            <person name="Skarin H."/>
            <person name="Segerman B."/>
        </authorList>
    </citation>
    <scope>NUCLEOTIDE SEQUENCE [LARGE SCALE GENOMIC DNA]</scope>
    <source>
        <strain evidence="3 4">ATCC 27606</strain>
    </source>
</reference>
<organism evidence="3 4">
    <name type="scientific">Clostridium novyi B str. ATCC 27606</name>
    <dbReference type="NCBI Taxonomy" id="1443123"/>
    <lineage>
        <taxon>Bacteria</taxon>
        <taxon>Bacillati</taxon>
        <taxon>Bacillota</taxon>
        <taxon>Clostridia</taxon>
        <taxon>Eubacteriales</taxon>
        <taxon>Clostridiaceae</taxon>
        <taxon>Clostridium</taxon>
    </lineage>
</organism>
<feature type="domain" description="Tyr recombinase" evidence="2">
    <location>
        <begin position="9"/>
        <end position="160"/>
    </location>
</feature>
<dbReference type="Pfam" id="PF00589">
    <property type="entry name" value="Phage_integrase"/>
    <property type="match status" value="1"/>
</dbReference>
<proteinExistence type="predicted"/>
<dbReference type="InterPro" id="IPR013762">
    <property type="entry name" value="Integrase-like_cat_sf"/>
</dbReference>
<evidence type="ECO:0000313" key="3">
    <source>
        <dbReference type="EMBL" id="KEI18188.1"/>
    </source>
</evidence>
<dbReference type="Gene3D" id="1.10.443.10">
    <property type="entry name" value="Intergrase catalytic core"/>
    <property type="match status" value="1"/>
</dbReference>
<sequence>MGRIDVIMAIKICYSFGTRIEEVITLNTKQITNAIKNLQLDLENTKGHRPRGVNVGTESKYKNMQIRALKYASEHALSRDKVFIKLGKQTHTIIKSVQNWVNNNRSKFQENNVRINRDEAREIATYNRDNKLEMERPKANLTMHGLRHSYANNLYKEILKEKLLEHSKSQEKQFERERTREIEKETRLEVSNSLGHGRDQITSTYINS</sequence>
<evidence type="ECO:0000256" key="1">
    <source>
        <dbReference type="ARBA" id="ARBA00023172"/>
    </source>
</evidence>
<accession>A0AA40IWN1</accession>
<dbReference type="InterPro" id="IPR011010">
    <property type="entry name" value="DNA_brk_join_enz"/>
</dbReference>
<dbReference type="EMBL" id="JENW01000011">
    <property type="protein sequence ID" value="KEI18188.1"/>
    <property type="molecule type" value="Genomic_DNA"/>
</dbReference>